<name>A0A5C6SG99_FUSOC</name>
<dbReference type="GO" id="GO:0008168">
    <property type="term" value="F:methyltransferase activity"/>
    <property type="evidence" value="ECO:0007669"/>
    <property type="project" value="TreeGrafter"/>
</dbReference>
<comment type="caution">
    <text evidence="3">The sequence shown here is derived from an EMBL/GenBank/DDBJ whole genome shotgun (WGS) entry which is preliminary data.</text>
</comment>
<dbReference type="AlphaFoldDB" id="A0A5C6SG99"/>
<dbReference type="Gene3D" id="3.40.50.150">
    <property type="entry name" value="Vaccinia Virus protein VP39"/>
    <property type="match status" value="1"/>
</dbReference>
<sequence>MAHSMDNNGRDSSSIRSGGGGAGAGGGSTEFLQSSAMARPPAQTTLTASSSSNYASSVSSDSQMQTGGLPGTPVTRRSGGWDRQTLSPAAAAREDHVVKTNSVEDSSDSSDEFVTSYKPMERGSRSKRFFQAFVAKFTKSSVRYGLVPNSQQEQDRNVIQHTVIINIFKGLHLSPITSRPKRVLDVGTGPGTWALEFATKYPSCSVLGVDIEPVHPPYTKSNCSFKTFDITHDWDIFNGGNFDFIHIRQLGDIGDKRKLVQSAFDNLRPGGWVEFTEWIAILQSPNHSLNGTAFRRWNDLLEQGMRNFGTTLKYPEKFKPILQEVGFERIIETRHGAPTNACYPGKKLQRIGHLMTQNWLFILEPLTMPVFTQGLGWSPEQVKKFLVDVKKEIGNTKYHSFMTLITMCAQKPSPGSSTPSNSAPASVSASVSTSMSESSMPR</sequence>
<feature type="region of interest" description="Disordered" evidence="2">
    <location>
        <begin position="1"/>
        <end position="114"/>
    </location>
</feature>
<proteinExistence type="inferred from homology"/>
<dbReference type="EMBL" id="VMNF01000014">
    <property type="protein sequence ID" value="TXB97542.1"/>
    <property type="molecule type" value="Genomic_DNA"/>
</dbReference>
<dbReference type="CDD" id="cd02440">
    <property type="entry name" value="AdoMet_MTases"/>
    <property type="match status" value="1"/>
</dbReference>
<feature type="region of interest" description="Disordered" evidence="2">
    <location>
        <begin position="411"/>
        <end position="442"/>
    </location>
</feature>
<feature type="compositionally biased region" description="Low complexity" evidence="2">
    <location>
        <begin position="49"/>
        <end position="62"/>
    </location>
</feature>
<dbReference type="Pfam" id="PF13489">
    <property type="entry name" value="Methyltransf_23"/>
    <property type="match status" value="1"/>
</dbReference>
<evidence type="ECO:0000313" key="4">
    <source>
        <dbReference type="Proteomes" id="UP000321331"/>
    </source>
</evidence>
<organism evidence="3 4">
    <name type="scientific">Fusarium oxysporum f. sp. cubense</name>
    <dbReference type="NCBI Taxonomy" id="61366"/>
    <lineage>
        <taxon>Eukaryota</taxon>
        <taxon>Fungi</taxon>
        <taxon>Dikarya</taxon>
        <taxon>Ascomycota</taxon>
        <taxon>Pezizomycotina</taxon>
        <taxon>Sordariomycetes</taxon>
        <taxon>Hypocreomycetidae</taxon>
        <taxon>Hypocreales</taxon>
        <taxon>Nectriaceae</taxon>
        <taxon>Fusarium</taxon>
        <taxon>Fusarium oxysporum species complex</taxon>
    </lineage>
</organism>
<dbReference type="InterPro" id="IPR029063">
    <property type="entry name" value="SAM-dependent_MTases_sf"/>
</dbReference>
<evidence type="ECO:0000256" key="1">
    <source>
        <dbReference type="ARBA" id="ARBA00038158"/>
    </source>
</evidence>
<feature type="compositionally biased region" description="Low complexity" evidence="2">
    <location>
        <begin position="1"/>
        <end position="16"/>
    </location>
</feature>
<dbReference type="PANTHER" id="PTHR43591">
    <property type="entry name" value="METHYLTRANSFERASE"/>
    <property type="match status" value="1"/>
</dbReference>
<feature type="compositionally biased region" description="Low complexity" evidence="2">
    <location>
        <begin position="412"/>
        <end position="442"/>
    </location>
</feature>
<protein>
    <recommendedName>
        <fullName evidence="5">Secondary metabolism regulator laeA</fullName>
    </recommendedName>
</protein>
<accession>A0A5C6SG99</accession>
<evidence type="ECO:0008006" key="5">
    <source>
        <dbReference type="Google" id="ProtNLM"/>
    </source>
</evidence>
<comment type="similarity">
    <text evidence="1">Belongs to the methyltransferase superfamily. LaeA methyltransferase family.</text>
</comment>
<dbReference type="Proteomes" id="UP000321331">
    <property type="component" value="Unassembled WGS sequence"/>
</dbReference>
<evidence type="ECO:0000256" key="2">
    <source>
        <dbReference type="SAM" id="MobiDB-lite"/>
    </source>
</evidence>
<reference evidence="3 4" key="1">
    <citation type="submission" date="2019-07" db="EMBL/GenBank/DDBJ databases">
        <title>The First High-Quality Draft Genome Sequence of the Causal Agent of the Current Panama Disease Epidemic.</title>
        <authorList>
            <person name="Warmington R.J."/>
            <person name="Kay W."/>
            <person name="Jeffries A."/>
            <person name="Bebber D."/>
            <person name="Moore K."/>
            <person name="Studholme D.J."/>
        </authorList>
    </citation>
    <scope>NUCLEOTIDE SEQUENCE [LARGE SCALE GENOMIC DNA]</scope>
    <source>
        <strain evidence="3 4">TR4</strain>
    </source>
</reference>
<dbReference type="PANTHER" id="PTHR43591:SF24">
    <property type="entry name" value="2-METHOXY-6-POLYPRENYL-1,4-BENZOQUINOL METHYLASE, MITOCHONDRIAL"/>
    <property type="match status" value="1"/>
</dbReference>
<feature type="compositionally biased region" description="Polar residues" evidence="2">
    <location>
        <begin position="30"/>
        <end position="48"/>
    </location>
</feature>
<evidence type="ECO:0000313" key="3">
    <source>
        <dbReference type="EMBL" id="TXB97542.1"/>
    </source>
</evidence>
<feature type="compositionally biased region" description="Gly residues" evidence="2">
    <location>
        <begin position="17"/>
        <end position="28"/>
    </location>
</feature>
<dbReference type="SUPFAM" id="SSF53335">
    <property type="entry name" value="S-adenosyl-L-methionine-dependent methyltransferases"/>
    <property type="match status" value="1"/>
</dbReference>
<gene>
    <name evidence="3" type="ORF">FocTR4_00011077</name>
</gene>